<name>A0ACB9JNV1_9ASTR</name>
<reference evidence="2" key="1">
    <citation type="journal article" date="2022" name="Mol. Ecol. Resour.">
        <title>The genomes of chicory, endive, great burdock and yacon provide insights into Asteraceae palaeo-polyploidization history and plant inulin production.</title>
        <authorList>
            <person name="Fan W."/>
            <person name="Wang S."/>
            <person name="Wang H."/>
            <person name="Wang A."/>
            <person name="Jiang F."/>
            <person name="Liu H."/>
            <person name="Zhao H."/>
            <person name="Xu D."/>
            <person name="Zhang Y."/>
        </authorList>
    </citation>
    <scope>NUCLEOTIDE SEQUENCE [LARGE SCALE GENOMIC DNA]</scope>
    <source>
        <strain evidence="2">cv. Yunnan</strain>
    </source>
</reference>
<protein>
    <submittedName>
        <fullName evidence="1">Uncharacterized protein</fullName>
    </submittedName>
</protein>
<sequence length="108" mass="12178">MRPRNKLSPISHPHHRVCTILEHAKPGTQLKGFKQSRIGAKEQAAAAYPVAACTQSQPSSWSYRYHVARLKGGVIKHQMEQVPKPRLRSSPGKESLSRHTKQSRPEIH</sequence>
<dbReference type="Proteomes" id="UP001056120">
    <property type="component" value="Linkage Group LG03"/>
</dbReference>
<accession>A0ACB9JNV1</accession>
<reference evidence="1 2" key="2">
    <citation type="journal article" date="2022" name="Mol. Ecol. Resour.">
        <title>The genomes of chicory, endive, great burdock and yacon provide insights into Asteraceae paleo-polyploidization history and plant inulin production.</title>
        <authorList>
            <person name="Fan W."/>
            <person name="Wang S."/>
            <person name="Wang H."/>
            <person name="Wang A."/>
            <person name="Jiang F."/>
            <person name="Liu H."/>
            <person name="Zhao H."/>
            <person name="Xu D."/>
            <person name="Zhang Y."/>
        </authorList>
    </citation>
    <scope>NUCLEOTIDE SEQUENCE [LARGE SCALE GENOMIC DNA]</scope>
    <source>
        <strain evidence="2">cv. Yunnan</strain>
        <tissue evidence="1">Leaves</tissue>
    </source>
</reference>
<proteinExistence type="predicted"/>
<comment type="caution">
    <text evidence="1">The sequence shown here is derived from an EMBL/GenBank/DDBJ whole genome shotgun (WGS) entry which is preliminary data.</text>
</comment>
<gene>
    <name evidence="1" type="ORF">L1987_09008</name>
</gene>
<evidence type="ECO:0000313" key="2">
    <source>
        <dbReference type="Proteomes" id="UP001056120"/>
    </source>
</evidence>
<dbReference type="EMBL" id="CM042020">
    <property type="protein sequence ID" value="KAI3821440.1"/>
    <property type="molecule type" value="Genomic_DNA"/>
</dbReference>
<organism evidence="1 2">
    <name type="scientific">Smallanthus sonchifolius</name>
    <dbReference type="NCBI Taxonomy" id="185202"/>
    <lineage>
        <taxon>Eukaryota</taxon>
        <taxon>Viridiplantae</taxon>
        <taxon>Streptophyta</taxon>
        <taxon>Embryophyta</taxon>
        <taxon>Tracheophyta</taxon>
        <taxon>Spermatophyta</taxon>
        <taxon>Magnoliopsida</taxon>
        <taxon>eudicotyledons</taxon>
        <taxon>Gunneridae</taxon>
        <taxon>Pentapetalae</taxon>
        <taxon>asterids</taxon>
        <taxon>campanulids</taxon>
        <taxon>Asterales</taxon>
        <taxon>Asteraceae</taxon>
        <taxon>Asteroideae</taxon>
        <taxon>Heliantheae alliance</taxon>
        <taxon>Millerieae</taxon>
        <taxon>Smallanthus</taxon>
    </lineage>
</organism>
<evidence type="ECO:0000313" key="1">
    <source>
        <dbReference type="EMBL" id="KAI3821440.1"/>
    </source>
</evidence>
<keyword evidence="2" id="KW-1185">Reference proteome</keyword>